<dbReference type="PANTHER" id="PTHR33055">
    <property type="entry name" value="TRANSPOSASE FOR INSERTION SEQUENCE ELEMENT IS1111A"/>
    <property type="match status" value="1"/>
</dbReference>
<accession>A0A078B4T6</accession>
<evidence type="ECO:0000259" key="1">
    <source>
        <dbReference type="Pfam" id="PF01548"/>
    </source>
</evidence>
<dbReference type="InterPro" id="IPR003346">
    <property type="entry name" value="Transposase_20"/>
</dbReference>
<name>A0A078B4T6_STYLE</name>
<dbReference type="InterPro" id="IPR002525">
    <property type="entry name" value="Transp_IS110-like_N"/>
</dbReference>
<dbReference type="Pfam" id="PF02371">
    <property type="entry name" value="Transposase_20"/>
    <property type="match status" value="1"/>
</dbReference>
<sequence length="416" mass="46899">MFMLRQTGDKHAICLRYFHFLECKVLYDYAGANPTNKFLVGISRSSDWMPHRTLGLKPATQIFAPVTHPSFQIEQYLWPSMLAARIHKVGYQRICMHDFHLGIDVAKLKLDCTLRLTTGKFRHKVIQNNQQGFQELSAWLNKQGAAIAHVCMEATGIYWEAVAHYFAQQKFPVSVVNPAQIKAFGASRLVRTKTDKVDARLISEFAFERNPGLWTAPSLAEQALRAMVLRLDALQVMRTQELNRLEVARDAVRQGLVNHIEWLDKEIKSLSRSINDHMNGDPDLKDKQKLLDSVPGLGERTIAVLLSYYADSERFSSVKKAVAFAGLDPEQHESGSSVCRKAKMSKVGHTFIRKALYMPAMVTLHRTAWGKVFQQRLAAAGKPAKLIIGAMMRKLIHVAFGVLKSGKPFDASLHFA</sequence>
<dbReference type="InterPro" id="IPR047650">
    <property type="entry name" value="Transpos_IS110"/>
</dbReference>
<organism evidence="3 4">
    <name type="scientific">Stylonychia lemnae</name>
    <name type="common">Ciliate</name>
    <dbReference type="NCBI Taxonomy" id="5949"/>
    <lineage>
        <taxon>Eukaryota</taxon>
        <taxon>Sar</taxon>
        <taxon>Alveolata</taxon>
        <taxon>Ciliophora</taxon>
        <taxon>Intramacronucleata</taxon>
        <taxon>Spirotrichea</taxon>
        <taxon>Stichotrichia</taxon>
        <taxon>Sporadotrichida</taxon>
        <taxon>Oxytrichidae</taxon>
        <taxon>Stylonychinae</taxon>
        <taxon>Stylonychia</taxon>
    </lineage>
</organism>
<dbReference type="EMBL" id="CCKQ01016677">
    <property type="protein sequence ID" value="CDW88538.1"/>
    <property type="molecule type" value="Genomic_DNA"/>
</dbReference>
<dbReference type="OrthoDB" id="8116317at2759"/>
<dbReference type="GO" id="GO:0003677">
    <property type="term" value="F:DNA binding"/>
    <property type="evidence" value="ECO:0007669"/>
    <property type="project" value="InterPro"/>
</dbReference>
<evidence type="ECO:0000313" key="4">
    <source>
        <dbReference type="Proteomes" id="UP000039865"/>
    </source>
</evidence>
<reference evidence="3 4" key="1">
    <citation type="submission" date="2014-06" db="EMBL/GenBank/DDBJ databases">
        <authorList>
            <person name="Swart Estienne"/>
        </authorList>
    </citation>
    <scope>NUCLEOTIDE SEQUENCE [LARGE SCALE GENOMIC DNA]</scope>
    <source>
        <strain evidence="3 4">130c</strain>
    </source>
</reference>
<gene>
    <name evidence="3" type="primary">Contig1837.g1990</name>
    <name evidence="3" type="ORF">STYLEM_17660</name>
</gene>
<proteinExistence type="predicted"/>
<feature type="domain" description="Transposase IS116/IS110/IS902 C-terminal" evidence="2">
    <location>
        <begin position="289"/>
        <end position="371"/>
    </location>
</feature>
<dbReference type="Pfam" id="PF01548">
    <property type="entry name" value="DEDD_Tnp_IS110"/>
    <property type="match status" value="1"/>
</dbReference>
<evidence type="ECO:0000259" key="2">
    <source>
        <dbReference type="Pfam" id="PF02371"/>
    </source>
</evidence>
<dbReference type="GO" id="GO:0004803">
    <property type="term" value="F:transposase activity"/>
    <property type="evidence" value="ECO:0007669"/>
    <property type="project" value="InterPro"/>
</dbReference>
<evidence type="ECO:0000313" key="3">
    <source>
        <dbReference type="EMBL" id="CDW88538.1"/>
    </source>
</evidence>
<dbReference type="GO" id="GO:0006313">
    <property type="term" value="P:DNA transposition"/>
    <property type="evidence" value="ECO:0007669"/>
    <property type="project" value="InterPro"/>
</dbReference>
<dbReference type="NCBIfam" id="NF033542">
    <property type="entry name" value="transpos_IS110"/>
    <property type="match status" value="1"/>
</dbReference>
<dbReference type="PANTHER" id="PTHR33055:SF3">
    <property type="entry name" value="PUTATIVE TRANSPOSASE FOR IS117-RELATED"/>
    <property type="match status" value="1"/>
</dbReference>
<protein>
    <submittedName>
        <fullName evidence="3">Transposase</fullName>
    </submittedName>
</protein>
<dbReference type="AlphaFoldDB" id="A0A078B4T6"/>
<dbReference type="InParanoid" id="A0A078B4T6"/>
<keyword evidence="4" id="KW-1185">Reference proteome</keyword>
<feature type="domain" description="Transposase IS110-like N-terminal" evidence="1">
    <location>
        <begin position="101"/>
        <end position="246"/>
    </location>
</feature>
<dbReference type="Proteomes" id="UP000039865">
    <property type="component" value="Unassembled WGS sequence"/>
</dbReference>